<dbReference type="Proteomes" id="UP000324222">
    <property type="component" value="Unassembled WGS sequence"/>
</dbReference>
<reference evidence="2 3" key="1">
    <citation type="submission" date="2019-05" db="EMBL/GenBank/DDBJ databases">
        <title>Another draft genome of Portunus trituberculatus and its Hox gene families provides insights of decapod evolution.</title>
        <authorList>
            <person name="Jeong J.-H."/>
            <person name="Song I."/>
            <person name="Kim S."/>
            <person name="Choi T."/>
            <person name="Kim D."/>
            <person name="Ryu S."/>
            <person name="Kim W."/>
        </authorList>
    </citation>
    <scope>NUCLEOTIDE SEQUENCE [LARGE SCALE GENOMIC DNA]</scope>
    <source>
        <tissue evidence="2">Muscle</tissue>
    </source>
</reference>
<dbReference type="EMBL" id="VSRR010118682">
    <property type="protein sequence ID" value="MPC99509.1"/>
    <property type="molecule type" value="Genomic_DNA"/>
</dbReference>
<proteinExistence type="predicted"/>
<dbReference type="AlphaFoldDB" id="A0A5B7JXG2"/>
<accession>A0A5B7JXG2</accession>
<gene>
    <name evidence="2" type="ORF">E2C01_094928</name>
</gene>
<protein>
    <submittedName>
        <fullName evidence="2">Uncharacterized protein</fullName>
    </submittedName>
</protein>
<keyword evidence="3" id="KW-1185">Reference proteome</keyword>
<comment type="caution">
    <text evidence="2">The sequence shown here is derived from an EMBL/GenBank/DDBJ whole genome shotgun (WGS) entry which is preliminary data.</text>
</comment>
<evidence type="ECO:0000313" key="3">
    <source>
        <dbReference type="Proteomes" id="UP000324222"/>
    </source>
</evidence>
<evidence type="ECO:0000256" key="1">
    <source>
        <dbReference type="SAM" id="MobiDB-lite"/>
    </source>
</evidence>
<evidence type="ECO:0000313" key="2">
    <source>
        <dbReference type="EMBL" id="MPC99509.1"/>
    </source>
</evidence>
<organism evidence="2 3">
    <name type="scientific">Portunus trituberculatus</name>
    <name type="common">Swimming crab</name>
    <name type="synonym">Neptunus trituberculatus</name>
    <dbReference type="NCBI Taxonomy" id="210409"/>
    <lineage>
        <taxon>Eukaryota</taxon>
        <taxon>Metazoa</taxon>
        <taxon>Ecdysozoa</taxon>
        <taxon>Arthropoda</taxon>
        <taxon>Crustacea</taxon>
        <taxon>Multicrustacea</taxon>
        <taxon>Malacostraca</taxon>
        <taxon>Eumalacostraca</taxon>
        <taxon>Eucarida</taxon>
        <taxon>Decapoda</taxon>
        <taxon>Pleocyemata</taxon>
        <taxon>Brachyura</taxon>
        <taxon>Eubrachyura</taxon>
        <taxon>Portunoidea</taxon>
        <taxon>Portunidae</taxon>
        <taxon>Portuninae</taxon>
        <taxon>Portunus</taxon>
    </lineage>
</organism>
<feature type="region of interest" description="Disordered" evidence="1">
    <location>
        <begin position="1"/>
        <end position="34"/>
    </location>
</feature>
<sequence>MFFPSSIKPLRHDTTHRYSGSSGARGRGHDKEEI</sequence>
<name>A0A5B7JXG2_PORTR</name>